<reference evidence="3 5" key="1">
    <citation type="submission" date="2016-06" db="EMBL/GenBank/DDBJ databases">
        <title>Bacterial characters and pathogenicity of Xenorhabdus hominickii from an entomopathogenic nematode, Steinernema monticolum.</title>
        <authorList>
            <person name="Park Y."/>
            <person name="Kim Y."/>
        </authorList>
    </citation>
    <scope>NUCLEOTIDE SEQUENCE [LARGE SCALE GENOMIC DNA]</scope>
    <source>
        <strain evidence="3 5">ANU1</strain>
    </source>
</reference>
<dbReference type="AlphaFoldDB" id="A0A2G0Q6C2"/>
<protein>
    <submittedName>
        <fullName evidence="3">Peptide biosynthesis thioesterase</fullName>
    </submittedName>
    <submittedName>
        <fullName evidence="4">Putative thioesterase</fullName>
    </submittedName>
</protein>
<dbReference type="RefSeq" id="WP_069315220.1">
    <property type="nucleotide sequence ID" value="NZ_CAWNQJ010000068.1"/>
</dbReference>
<keyword evidence="5" id="KW-1185">Reference proteome</keyword>
<dbReference type="Pfam" id="PF00975">
    <property type="entry name" value="Thioesterase"/>
    <property type="match status" value="1"/>
</dbReference>
<dbReference type="EMBL" id="CP016176">
    <property type="protein sequence ID" value="AOM39454.1"/>
    <property type="molecule type" value="Genomic_DNA"/>
</dbReference>
<feature type="domain" description="Thioesterase" evidence="2">
    <location>
        <begin position="18"/>
        <end position="239"/>
    </location>
</feature>
<dbReference type="InterPro" id="IPR012223">
    <property type="entry name" value="TEII"/>
</dbReference>
<dbReference type="Gene3D" id="3.40.50.1820">
    <property type="entry name" value="alpha/beta hydrolase"/>
    <property type="match status" value="1"/>
</dbReference>
<evidence type="ECO:0000313" key="4">
    <source>
        <dbReference type="EMBL" id="PHM54780.1"/>
    </source>
</evidence>
<dbReference type="OrthoDB" id="8480037at2"/>
<sequence length="256" mass="28980">MPDSVLFSAIKRPEAGVQLVFLHHAGGSCFSYVELAHKLSGFIDVYCLELAGRGMRVSEPFQTDVEAILSDILASIKRLRLGEDKPLLLFGHSMGAEFAYQVAHRLEKEAPKQKLALILSARGFFDPEELKNEPIEEYTDDYVLNVLDQCAGTPPEVLVDPDLRNYVINTMRNDMILLDSLTRLPKMKLNIQTHVIGGNKDNRVPVSQLTQWRRLLSESAEQQVFTGGHFYLFSNDEVRSWLEKKARELAGQLYTQ</sequence>
<evidence type="ECO:0000313" key="5">
    <source>
        <dbReference type="Proteomes" id="UP000094600"/>
    </source>
</evidence>
<comment type="similarity">
    <text evidence="1">Belongs to the thioesterase family.</text>
</comment>
<dbReference type="Proteomes" id="UP000094600">
    <property type="component" value="Chromosome"/>
</dbReference>
<dbReference type="SUPFAM" id="SSF53474">
    <property type="entry name" value="alpha/beta-Hydrolases"/>
    <property type="match status" value="1"/>
</dbReference>
<evidence type="ECO:0000256" key="1">
    <source>
        <dbReference type="ARBA" id="ARBA00007169"/>
    </source>
</evidence>
<organism evidence="4 6">
    <name type="scientific">Xenorhabdus hominickii</name>
    <dbReference type="NCBI Taxonomy" id="351679"/>
    <lineage>
        <taxon>Bacteria</taxon>
        <taxon>Pseudomonadati</taxon>
        <taxon>Pseudomonadota</taxon>
        <taxon>Gammaproteobacteria</taxon>
        <taxon>Enterobacterales</taxon>
        <taxon>Morganellaceae</taxon>
        <taxon>Xenorhabdus</taxon>
    </lineage>
</organism>
<dbReference type="KEGG" id="xho:A9255_01855"/>
<proteinExistence type="inferred from homology"/>
<dbReference type="EMBL" id="NJAI01000004">
    <property type="protein sequence ID" value="PHM54780.1"/>
    <property type="molecule type" value="Genomic_DNA"/>
</dbReference>
<dbReference type="STRING" id="351679.A9255_01855"/>
<dbReference type="PANTHER" id="PTHR11487">
    <property type="entry name" value="THIOESTERASE"/>
    <property type="match status" value="1"/>
</dbReference>
<name>A0A2G0Q6C2_XENHO</name>
<dbReference type="PANTHER" id="PTHR11487:SF0">
    <property type="entry name" value="S-ACYL FATTY ACID SYNTHASE THIOESTERASE, MEDIUM CHAIN"/>
    <property type="match status" value="1"/>
</dbReference>
<dbReference type="GO" id="GO:0008610">
    <property type="term" value="P:lipid biosynthetic process"/>
    <property type="evidence" value="ECO:0007669"/>
    <property type="project" value="TreeGrafter"/>
</dbReference>
<dbReference type="Proteomes" id="UP000225433">
    <property type="component" value="Unassembled WGS sequence"/>
</dbReference>
<accession>A0A2G0Q6C2</accession>
<reference evidence="4 6" key="2">
    <citation type="journal article" date="2017" name="Nat. Microbiol.">
        <title>Natural product diversity associated with the nematode symbionts Photorhabdus and Xenorhabdus.</title>
        <authorList>
            <person name="Tobias N.J."/>
            <person name="Wolff H."/>
            <person name="Djahanschiri B."/>
            <person name="Grundmann F."/>
            <person name="Kronenwerth M."/>
            <person name="Shi Y.M."/>
            <person name="Simonyi S."/>
            <person name="Grun P."/>
            <person name="Shapiro-Ilan D."/>
            <person name="Pidot S.J."/>
            <person name="Stinear T.P."/>
            <person name="Ebersberger I."/>
            <person name="Bode H.B."/>
        </authorList>
    </citation>
    <scope>NUCLEOTIDE SEQUENCE [LARGE SCALE GENOMIC DNA]</scope>
    <source>
        <strain evidence="4 6">DSM 17903</strain>
    </source>
</reference>
<evidence type="ECO:0000313" key="3">
    <source>
        <dbReference type="EMBL" id="AOM39454.1"/>
    </source>
</evidence>
<dbReference type="InterPro" id="IPR029058">
    <property type="entry name" value="AB_hydrolase_fold"/>
</dbReference>
<gene>
    <name evidence="3" type="ORF">A9255_01855</name>
    <name evidence="4" type="ORF">Xhom_02736</name>
</gene>
<evidence type="ECO:0000313" key="6">
    <source>
        <dbReference type="Proteomes" id="UP000225433"/>
    </source>
</evidence>
<evidence type="ECO:0000259" key="2">
    <source>
        <dbReference type="Pfam" id="PF00975"/>
    </source>
</evidence>
<dbReference type="InterPro" id="IPR001031">
    <property type="entry name" value="Thioesterase"/>
</dbReference>